<sequence length="50" mass="5990">KLDIIQLQVHLPEQHITIYQDNNRHTLIIKISQYGRYITENIENESQDRG</sequence>
<accession>A0ACA9S9M3</accession>
<gene>
    <name evidence="1" type="ORF">RPERSI_LOCUS28588</name>
</gene>
<feature type="non-terminal residue" evidence="1">
    <location>
        <position position="1"/>
    </location>
</feature>
<keyword evidence="2" id="KW-1185">Reference proteome</keyword>
<proteinExistence type="predicted"/>
<evidence type="ECO:0000313" key="1">
    <source>
        <dbReference type="EMBL" id="CAG8832782.1"/>
    </source>
</evidence>
<dbReference type="Proteomes" id="UP000789920">
    <property type="component" value="Unassembled WGS sequence"/>
</dbReference>
<dbReference type="EMBL" id="CAJVQC010104688">
    <property type="protein sequence ID" value="CAG8832782.1"/>
    <property type="molecule type" value="Genomic_DNA"/>
</dbReference>
<protein>
    <submittedName>
        <fullName evidence="1">28320_t:CDS:1</fullName>
    </submittedName>
</protein>
<feature type="non-terminal residue" evidence="1">
    <location>
        <position position="50"/>
    </location>
</feature>
<organism evidence="1 2">
    <name type="scientific">Racocetra persica</name>
    <dbReference type="NCBI Taxonomy" id="160502"/>
    <lineage>
        <taxon>Eukaryota</taxon>
        <taxon>Fungi</taxon>
        <taxon>Fungi incertae sedis</taxon>
        <taxon>Mucoromycota</taxon>
        <taxon>Glomeromycotina</taxon>
        <taxon>Glomeromycetes</taxon>
        <taxon>Diversisporales</taxon>
        <taxon>Gigasporaceae</taxon>
        <taxon>Racocetra</taxon>
    </lineage>
</organism>
<name>A0ACA9S9M3_9GLOM</name>
<evidence type="ECO:0000313" key="2">
    <source>
        <dbReference type="Proteomes" id="UP000789920"/>
    </source>
</evidence>
<reference evidence="1" key="1">
    <citation type="submission" date="2021-06" db="EMBL/GenBank/DDBJ databases">
        <authorList>
            <person name="Kallberg Y."/>
            <person name="Tangrot J."/>
            <person name="Rosling A."/>
        </authorList>
    </citation>
    <scope>NUCLEOTIDE SEQUENCE</scope>
    <source>
        <strain evidence="1">MA461A</strain>
    </source>
</reference>
<comment type="caution">
    <text evidence="1">The sequence shown here is derived from an EMBL/GenBank/DDBJ whole genome shotgun (WGS) entry which is preliminary data.</text>
</comment>